<evidence type="ECO:0000256" key="3">
    <source>
        <dbReference type="ARBA" id="ARBA00012098"/>
    </source>
</evidence>
<dbReference type="Proteomes" id="UP001548832">
    <property type="component" value="Unassembled WGS sequence"/>
</dbReference>
<keyword evidence="9" id="KW-1185">Reference proteome</keyword>
<evidence type="ECO:0000256" key="2">
    <source>
        <dbReference type="ARBA" id="ARBA00001997"/>
    </source>
</evidence>
<comment type="caution">
    <text evidence="8">The sequence shown here is derived from an EMBL/GenBank/DDBJ whole genome shotgun (WGS) entry which is preliminary data.</text>
</comment>
<proteinExistence type="predicted"/>
<evidence type="ECO:0000256" key="6">
    <source>
        <dbReference type="ARBA" id="ARBA00031424"/>
    </source>
</evidence>
<dbReference type="EMBL" id="JBEWSZ010000001">
    <property type="protein sequence ID" value="MET2827285.1"/>
    <property type="molecule type" value="Genomic_DNA"/>
</dbReference>
<protein>
    <recommendedName>
        <fullName evidence="4">dTDP-4-dehydrorhamnose 3,5-epimerase</fullName>
        <ecNumber evidence="3">5.1.3.13</ecNumber>
    </recommendedName>
    <alternativeName>
        <fullName evidence="6">Thymidine diphospho-4-keto-rhamnose 3,5-epimerase</fullName>
    </alternativeName>
    <alternativeName>
        <fullName evidence="5">dTDP-4-keto-6-deoxyglucose 3,5-epimerase</fullName>
    </alternativeName>
    <alternativeName>
        <fullName evidence="7">dTDP-6-deoxy-D-xylo-4-hexulose 3,5-epimerase</fullName>
    </alternativeName>
</protein>
<dbReference type="Pfam" id="PF00908">
    <property type="entry name" value="dTDP_sugar_isom"/>
    <property type="match status" value="1"/>
</dbReference>
<evidence type="ECO:0000256" key="5">
    <source>
        <dbReference type="ARBA" id="ARBA00029758"/>
    </source>
</evidence>
<gene>
    <name evidence="8" type="ORF">ABVQ20_09900</name>
</gene>
<dbReference type="PANTHER" id="PTHR21047">
    <property type="entry name" value="DTDP-6-DEOXY-D-GLUCOSE-3,5 EPIMERASE"/>
    <property type="match status" value="1"/>
</dbReference>
<dbReference type="PANTHER" id="PTHR21047:SF2">
    <property type="entry name" value="THYMIDINE DIPHOSPHO-4-KETO-RHAMNOSE 3,5-EPIMERASE"/>
    <property type="match status" value="1"/>
</dbReference>
<dbReference type="InterPro" id="IPR011051">
    <property type="entry name" value="RmlC_Cupin_sf"/>
</dbReference>
<sequence>MSSEDRQKPEGWMAIGTPDRQTVTADWMPIEAPAIDGVQIKEIRSVATSTGYLTEIFRKEWGLDTLPVGQVFQRTLYPGSVTGWHAHAATQDRLFCCTGSIRISLYDGRKASLSFGAVWHKIVGPLRPAVVVIPPGVWHGIAALGPETALLLNLVDKAYAFEDPDHWRLPPDTDLIPYKLV</sequence>
<evidence type="ECO:0000313" key="9">
    <source>
        <dbReference type="Proteomes" id="UP001548832"/>
    </source>
</evidence>
<dbReference type="EC" id="5.1.3.13" evidence="3"/>
<dbReference type="RefSeq" id="WP_354459317.1">
    <property type="nucleotide sequence ID" value="NZ_JBEWSZ010000001.1"/>
</dbReference>
<evidence type="ECO:0000313" key="8">
    <source>
        <dbReference type="EMBL" id="MET2827285.1"/>
    </source>
</evidence>
<dbReference type="InterPro" id="IPR014710">
    <property type="entry name" value="RmlC-like_jellyroll"/>
</dbReference>
<comment type="function">
    <text evidence="2">Catalyzes the epimerization of the C3' and C5'positions of dTDP-6-deoxy-D-xylo-4-hexulose, forming dTDP-6-deoxy-L-lyxo-4-hexulose.</text>
</comment>
<evidence type="ECO:0000256" key="7">
    <source>
        <dbReference type="ARBA" id="ARBA00033311"/>
    </source>
</evidence>
<evidence type="ECO:0000256" key="1">
    <source>
        <dbReference type="ARBA" id="ARBA00001298"/>
    </source>
</evidence>
<organism evidence="8 9">
    <name type="scientific">Mesorhizobium shangrilense</name>
    <dbReference type="NCBI Taxonomy" id="460060"/>
    <lineage>
        <taxon>Bacteria</taxon>
        <taxon>Pseudomonadati</taxon>
        <taxon>Pseudomonadota</taxon>
        <taxon>Alphaproteobacteria</taxon>
        <taxon>Hyphomicrobiales</taxon>
        <taxon>Phyllobacteriaceae</taxon>
        <taxon>Mesorhizobium</taxon>
    </lineage>
</organism>
<reference evidence="8 9" key="1">
    <citation type="submission" date="2024-06" db="EMBL/GenBank/DDBJ databases">
        <authorList>
            <person name="Kim D.-U."/>
        </authorList>
    </citation>
    <scope>NUCLEOTIDE SEQUENCE [LARGE SCALE GENOMIC DNA]</scope>
    <source>
        <strain evidence="8 9">KACC15460</strain>
    </source>
</reference>
<dbReference type="InterPro" id="IPR000888">
    <property type="entry name" value="RmlC-like"/>
</dbReference>
<comment type="catalytic activity">
    <reaction evidence="1">
        <text>dTDP-4-dehydro-6-deoxy-alpha-D-glucose = dTDP-4-dehydro-beta-L-rhamnose</text>
        <dbReference type="Rhea" id="RHEA:16969"/>
        <dbReference type="ChEBI" id="CHEBI:57649"/>
        <dbReference type="ChEBI" id="CHEBI:62830"/>
        <dbReference type="EC" id="5.1.3.13"/>
    </reaction>
</comment>
<dbReference type="Gene3D" id="2.60.120.10">
    <property type="entry name" value="Jelly Rolls"/>
    <property type="match status" value="1"/>
</dbReference>
<evidence type="ECO:0000256" key="4">
    <source>
        <dbReference type="ARBA" id="ARBA00019595"/>
    </source>
</evidence>
<dbReference type="SUPFAM" id="SSF51182">
    <property type="entry name" value="RmlC-like cupins"/>
    <property type="match status" value="1"/>
</dbReference>
<accession>A0ABV2DB76</accession>
<name>A0ABV2DB76_9HYPH</name>